<dbReference type="Pfam" id="PF25372">
    <property type="entry name" value="DUF7885"/>
    <property type="match status" value="1"/>
</dbReference>
<evidence type="ECO:0000259" key="3">
    <source>
        <dbReference type="PROSITE" id="PS50157"/>
    </source>
</evidence>
<dbReference type="SMART" id="SM00367">
    <property type="entry name" value="LRR_CC"/>
    <property type="match status" value="15"/>
</dbReference>
<dbReference type="InterPro" id="IPR032675">
    <property type="entry name" value="LRR_dom_sf"/>
</dbReference>
<evidence type="ECO:0000259" key="2">
    <source>
        <dbReference type="PROSITE" id="PS50119"/>
    </source>
</evidence>
<dbReference type="InterPro" id="IPR057207">
    <property type="entry name" value="FBXL15_LRR"/>
</dbReference>
<dbReference type="Pfam" id="PF13516">
    <property type="entry name" value="LRR_6"/>
    <property type="match status" value="2"/>
</dbReference>
<dbReference type="PROSITE" id="PS50157">
    <property type="entry name" value="ZINC_FINGER_C2H2_2"/>
    <property type="match status" value="1"/>
</dbReference>
<dbReference type="InterPro" id="IPR000315">
    <property type="entry name" value="Znf_B-box"/>
</dbReference>
<dbReference type="SMART" id="SM00015">
    <property type="entry name" value="IQ"/>
    <property type="match status" value="7"/>
</dbReference>
<organism evidence="4 5">
    <name type="scientific">Lagenidium giganteum</name>
    <dbReference type="NCBI Taxonomy" id="4803"/>
    <lineage>
        <taxon>Eukaryota</taxon>
        <taxon>Sar</taxon>
        <taxon>Stramenopiles</taxon>
        <taxon>Oomycota</taxon>
        <taxon>Peronosporomycetes</taxon>
        <taxon>Pythiales</taxon>
        <taxon>Pythiaceae</taxon>
    </lineage>
</organism>
<accession>A0AAV2Z469</accession>
<dbReference type="InterPro" id="IPR013087">
    <property type="entry name" value="Znf_C2H2_type"/>
</dbReference>
<dbReference type="GO" id="GO:0008270">
    <property type="term" value="F:zinc ion binding"/>
    <property type="evidence" value="ECO:0007669"/>
    <property type="project" value="UniProtKB-KW"/>
</dbReference>
<dbReference type="PROSITE" id="PS50096">
    <property type="entry name" value="IQ"/>
    <property type="match status" value="6"/>
</dbReference>
<evidence type="ECO:0000313" key="4">
    <source>
        <dbReference type="EMBL" id="DBA02156.1"/>
    </source>
</evidence>
<evidence type="ECO:0000256" key="1">
    <source>
        <dbReference type="PROSITE-ProRule" id="PRU00024"/>
    </source>
</evidence>
<dbReference type="PROSITE" id="PS50119">
    <property type="entry name" value="ZF_BBOX"/>
    <property type="match status" value="1"/>
</dbReference>
<dbReference type="AlphaFoldDB" id="A0AAV2Z469"/>
<name>A0AAV2Z469_9STRA</name>
<reference evidence="4" key="1">
    <citation type="submission" date="2022-11" db="EMBL/GenBank/DDBJ databases">
        <authorList>
            <person name="Morgan W.R."/>
            <person name="Tartar A."/>
        </authorList>
    </citation>
    <scope>NUCLEOTIDE SEQUENCE</scope>
    <source>
        <strain evidence="4">ARSEF 373</strain>
    </source>
</reference>
<dbReference type="PANTHER" id="PTHR13318">
    <property type="entry name" value="PARTNER OF PAIRED, ISOFORM B-RELATED"/>
    <property type="match status" value="1"/>
</dbReference>
<dbReference type="InterPro" id="IPR000048">
    <property type="entry name" value="IQ_motif_EF-hand-BS"/>
</dbReference>
<dbReference type="InterPro" id="IPR001611">
    <property type="entry name" value="Leu-rich_rpt"/>
</dbReference>
<dbReference type="Proteomes" id="UP001146120">
    <property type="component" value="Unassembled WGS sequence"/>
</dbReference>
<protein>
    <submittedName>
        <fullName evidence="4">Uncharacterized protein</fullName>
    </submittedName>
</protein>
<reference evidence="4" key="2">
    <citation type="journal article" date="2023" name="Microbiol Resour">
        <title>Decontamination and Annotation of the Draft Genome Sequence of the Oomycete Lagenidium giganteum ARSEF 373.</title>
        <authorList>
            <person name="Morgan W.R."/>
            <person name="Tartar A."/>
        </authorList>
    </citation>
    <scope>NUCLEOTIDE SEQUENCE</scope>
    <source>
        <strain evidence="4">ARSEF 373</strain>
    </source>
</reference>
<dbReference type="GO" id="GO:0019005">
    <property type="term" value="C:SCF ubiquitin ligase complex"/>
    <property type="evidence" value="ECO:0007669"/>
    <property type="project" value="TreeGrafter"/>
</dbReference>
<keyword evidence="1" id="KW-0479">Metal-binding</keyword>
<sequence>DRKKSVLLHGALELLQASPSLDAGAALKSLQELPSQFLHDAHINISRWTVIVSDTTLIRIGARNKRMYNSAQKNIASKLQGVGAATRSLIMNGAEAITDRGLNAIADNVPTLEVLEMAHAHRITDIGLRVLAAHCPLLTRLNISGCTRIRGAGLGALGDHCRRLTDLSIADCPHINEWVLLRCFYGFTLLEHLNLSRCDQVTDTLLKTLANQCPQIRTLLLGECTLVSDSGIVYVAQKCHQLEKIALNRSVSSERVTDTACVALGEHCPKLRDVNLSGCNFLTDAGIKWIADGCPELQVLDVSSVFHLTDASMRALSEACPVLKQLRIPNVKNVSDVGLRFLATGCSKLESLQCSNLYLVSDGSNRDFGLEGLQAIAKGCKQLRELNLTGCFQVVERALVALGASCRCKHLMSLNLGGVLQCNNAMLQAIATHCHELRELYLMQCDKISDTGLKHLATRADQFEVLDFTGCVLISDVGMAYLLDAFQQPKLVHLHLVGCALISQDTVARLAFICPLLLTLSVHGCRVSARVLQSLSSSWPFAVLRVPLSAAAVGAVEMGFFPMARAKDRRFVEETCQIWVAAVKIQNLYRTRKARQHASIRKEEATRVYVARRIQAIWRGRQARRVAMIKRIMQSGREKSATKIQRRFRENRRSRKAQQQVQVILEKQLERYAVFVQRRYRARRAASIASAIVQSRRKQHAKEVAAARAIQRRYRGIAGRKKFELTRIQKQLREKEQLEASVRIQTIYRGRADRKKAREMERQRQLEIEMRHRRATQIQAQVRRRAAWKEAERRREFIRQQERAAIRLQSVFRARKARQQMRILQMAQYHGECQRAARVIQKRWRTRKDRIGLAILVEVRKQRFIRQTAAATVVQQAFRRFLIRRLARLVMTELYRLKRDEMDIEKWAVTLMQAHWRRRAAQRVFAKMQHDSRTRWKQLIDTYNEHGRGYGAPFYYNQVNQEIRWRMPRELLTLEPRPRCDQCEAPKSASFECATCGEYFCDECNEIVHGHGKRQMHTKRKLYDYYDVRFDYGDGEFPSVWPSEIDQDRVRGYDFVQLIPKDNYQEMLWAISQYVPVVTGVWETPPPAAPNGVVSSAAYSIAPAQPLPTSVTVTAWPSSTTTTSESVASESSSGSQLFHEEEVDADGNSLWIQFFDYGRQEYRYYHRLTKRVVD</sequence>
<feature type="domain" description="C2H2-type" evidence="3">
    <location>
        <begin position="991"/>
        <end position="1022"/>
    </location>
</feature>
<dbReference type="GO" id="GO:0031146">
    <property type="term" value="P:SCF-dependent proteasomal ubiquitin-dependent protein catabolic process"/>
    <property type="evidence" value="ECO:0007669"/>
    <property type="project" value="TreeGrafter"/>
</dbReference>
<keyword evidence="5" id="KW-1185">Reference proteome</keyword>
<dbReference type="SUPFAM" id="SSF52047">
    <property type="entry name" value="RNI-like"/>
    <property type="match status" value="2"/>
</dbReference>
<dbReference type="EMBL" id="DAKRPA010000035">
    <property type="protein sequence ID" value="DBA02156.1"/>
    <property type="molecule type" value="Genomic_DNA"/>
</dbReference>
<keyword evidence="1" id="KW-0862">Zinc</keyword>
<comment type="caution">
    <text evidence="4">The sequence shown here is derived from an EMBL/GenBank/DDBJ whole genome shotgun (WGS) entry which is preliminary data.</text>
</comment>
<dbReference type="Pfam" id="PF00612">
    <property type="entry name" value="IQ"/>
    <property type="match status" value="1"/>
</dbReference>
<feature type="domain" description="B box-type" evidence="2">
    <location>
        <begin position="975"/>
        <end position="1022"/>
    </location>
</feature>
<proteinExistence type="predicted"/>
<dbReference type="Gene3D" id="3.80.10.10">
    <property type="entry name" value="Ribonuclease Inhibitor"/>
    <property type="match status" value="3"/>
</dbReference>
<feature type="non-terminal residue" evidence="4">
    <location>
        <position position="1"/>
    </location>
</feature>
<dbReference type="InterPro" id="IPR006553">
    <property type="entry name" value="Leu-rich_rpt_Cys-con_subtyp"/>
</dbReference>
<keyword evidence="1" id="KW-0863">Zinc-finger</keyword>
<evidence type="ECO:0000313" key="5">
    <source>
        <dbReference type="Proteomes" id="UP001146120"/>
    </source>
</evidence>
<gene>
    <name evidence="4" type="ORF">N0F65_004791</name>
</gene>